<accession>A0A917Y3G9</accession>
<proteinExistence type="predicted"/>
<dbReference type="Pfam" id="PF05768">
    <property type="entry name" value="Glrx-like"/>
    <property type="match status" value="1"/>
</dbReference>
<keyword evidence="2" id="KW-1185">Reference proteome</keyword>
<protein>
    <recommendedName>
        <fullName evidence="3">Glutaredoxin family protein</fullName>
    </recommendedName>
</protein>
<dbReference type="EMBL" id="BMOS01000032">
    <property type="protein sequence ID" value="GGN64661.1"/>
    <property type="molecule type" value="Genomic_DNA"/>
</dbReference>
<dbReference type="SUPFAM" id="SSF52833">
    <property type="entry name" value="Thioredoxin-like"/>
    <property type="match status" value="1"/>
</dbReference>
<dbReference type="AlphaFoldDB" id="A0A917Y3G9"/>
<organism evidence="1 2">
    <name type="scientific">Oceanobacillus indicireducens</name>
    <dbReference type="NCBI Taxonomy" id="1004261"/>
    <lineage>
        <taxon>Bacteria</taxon>
        <taxon>Bacillati</taxon>
        <taxon>Bacillota</taxon>
        <taxon>Bacilli</taxon>
        <taxon>Bacillales</taxon>
        <taxon>Bacillaceae</taxon>
        <taxon>Oceanobacillus</taxon>
    </lineage>
</organism>
<sequence>MHIIFYTKEICPLCDDAEALLSSFEVDYPHTLEKRDIHSREEWLAEYQLQTPVIEINGEQMNCEEISFNTIEAFLKKHSERN</sequence>
<dbReference type="Gene3D" id="3.40.30.10">
    <property type="entry name" value="Glutaredoxin"/>
    <property type="match status" value="1"/>
</dbReference>
<dbReference type="PANTHER" id="PTHR33558">
    <property type="entry name" value="GLUTAREDOXIN-LIKE PROTEIN C5ORF63 HOMOLOG"/>
    <property type="match status" value="1"/>
</dbReference>
<evidence type="ECO:0000313" key="2">
    <source>
        <dbReference type="Proteomes" id="UP000624041"/>
    </source>
</evidence>
<evidence type="ECO:0000313" key="1">
    <source>
        <dbReference type="EMBL" id="GGN64661.1"/>
    </source>
</evidence>
<reference evidence="1" key="1">
    <citation type="journal article" date="2014" name="Int. J. Syst. Evol. Microbiol.">
        <title>Complete genome sequence of Corynebacterium casei LMG S-19264T (=DSM 44701T), isolated from a smear-ripened cheese.</title>
        <authorList>
            <consortium name="US DOE Joint Genome Institute (JGI-PGF)"/>
            <person name="Walter F."/>
            <person name="Albersmeier A."/>
            <person name="Kalinowski J."/>
            <person name="Ruckert C."/>
        </authorList>
    </citation>
    <scope>NUCLEOTIDE SEQUENCE</scope>
    <source>
        <strain evidence="1">JCM 17251</strain>
    </source>
</reference>
<dbReference type="RefSeq" id="WP_229782763.1">
    <property type="nucleotide sequence ID" value="NZ_BMOS01000032.1"/>
</dbReference>
<name>A0A917Y3G9_9BACI</name>
<reference evidence="1" key="2">
    <citation type="submission" date="2020-09" db="EMBL/GenBank/DDBJ databases">
        <authorList>
            <person name="Sun Q."/>
            <person name="Ohkuma M."/>
        </authorList>
    </citation>
    <scope>NUCLEOTIDE SEQUENCE</scope>
    <source>
        <strain evidence="1">JCM 17251</strain>
    </source>
</reference>
<comment type="caution">
    <text evidence="1">The sequence shown here is derived from an EMBL/GenBank/DDBJ whole genome shotgun (WGS) entry which is preliminary data.</text>
</comment>
<evidence type="ECO:0008006" key="3">
    <source>
        <dbReference type="Google" id="ProtNLM"/>
    </source>
</evidence>
<dbReference type="InterPro" id="IPR052565">
    <property type="entry name" value="Glutaredoxin-like_YDR286C"/>
</dbReference>
<dbReference type="InterPro" id="IPR008554">
    <property type="entry name" value="Glutaredoxin-like"/>
</dbReference>
<gene>
    <name evidence="1" type="ORF">GCM10007971_32750</name>
</gene>
<dbReference type="Proteomes" id="UP000624041">
    <property type="component" value="Unassembled WGS sequence"/>
</dbReference>
<dbReference type="PANTHER" id="PTHR33558:SF1">
    <property type="entry name" value="GLUTAREDOXIN-LIKE PROTEIN C5ORF63 HOMOLOG"/>
    <property type="match status" value="1"/>
</dbReference>
<dbReference type="InterPro" id="IPR036249">
    <property type="entry name" value="Thioredoxin-like_sf"/>
</dbReference>